<feature type="region of interest" description="Disordered" evidence="2">
    <location>
        <begin position="73"/>
        <end position="113"/>
    </location>
</feature>
<dbReference type="Proteomes" id="UP000738325">
    <property type="component" value="Unassembled WGS sequence"/>
</dbReference>
<keyword evidence="4" id="KW-1185">Reference proteome</keyword>
<evidence type="ECO:0000313" key="3">
    <source>
        <dbReference type="EMBL" id="KAG0326319.1"/>
    </source>
</evidence>
<organism evidence="3 4">
    <name type="scientific">Dissophora globulifera</name>
    <dbReference type="NCBI Taxonomy" id="979702"/>
    <lineage>
        <taxon>Eukaryota</taxon>
        <taxon>Fungi</taxon>
        <taxon>Fungi incertae sedis</taxon>
        <taxon>Mucoromycota</taxon>
        <taxon>Mortierellomycotina</taxon>
        <taxon>Mortierellomycetes</taxon>
        <taxon>Mortierellales</taxon>
        <taxon>Mortierellaceae</taxon>
        <taxon>Dissophora</taxon>
    </lineage>
</organism>
<feature type="compositionally biased region" description="Basic and acidic residues" evidence="2">
    <location>
        <begin position="100"/>
        <end position="110"/>
    </location>
</feature>
<gene>
    <name evidence="3" type="ORF">BGZ99_009757</name>
</gene>
<reference evidence="3" key="1">
    <citation type="journal article" date="2020" name="Fungal Divers.">
        <title>Resolving the Mortierellaceae phylogeny through synthesis of multi-gene phylogenetics and phylogenomics.</title>
        <authorList>
            <person name="Vandepol N."/>
            <person name="Liber J."/>
            <person name="Desiro A."/>
            <person name="Na H."/>
            <person name="Kennedy M."/>
            <person name="Barry K."/>
            <person name="Grigoriev I.V."/>
            <person name="Miller A.N."/>
            <person name="O'Donnell K."/>
            <person name="Stajich J.E."/>
            <person name="Bonito G."/>
        </authorList>
    </citation>
    <scope>NUCLEOTIDE SEQUENCE</scope>
    <source>
        <strain evidence="3">REB-010B</strain>
    </source>
</reference>
<evidence type="ECO:0000313" key="4">
    <source>
        <dbReference type="Proteomes" id="UP000738325"/>
    </source>
</evidence>
<name>A0A9P6RS88_9FUNG</name>
<keyword evidence="1" id="KW-0175">Coiled coil</keyword>
<feature type="compositionally biased region" description="Low complexity" evidence="2">
    <location>
        <begin position="73"/>
        <end position="86"/>
    </location>
</feature>
<feature type="coiled-coil region" evidence="1">
    <location>
        <begin position="133"/>
        <end position="160"/>
    </location>
</feature>
<evidence type="ECO:0000256" key="2">
    <source>
        <dbReference type="SAM" id="MobiDB-lite"/>
    </source>
</evidence>
<proteinExistence type="predicted"/>
<accession>A0A9P6RS88</accession>
<comment type="caution">
    <text evidence="3">The sequence shown here is derived from an EMBL/GenBank/DDBJ whole genome shotgun (WGS) entry which is preliminary data.</text>
</comment>
<dbReference type="OrthoDB" id="88410at2759"/>
<dbReference type="AlphaFoldDB" id="A0A9P6RS88"/>
<evidence type="ECO:0000256" key="1">
    <source>
        <dbReference type="SAM" id="Coils"/>
    </source>
</evidence>
<feature type="compositionally biased region" description="Polar residues" evidence="2">
    <location>
        <begin position="87"/>
        <end position="96"/>
    </location>
</feature>
<protein>
    <submittedName>
        <fullName evidence="3">Uncharacterized protein</fullName>
    </submittedName>
</protein>
<sequence length="177" mass="18902">MDASGCGLHITEALAGLPLEKICICDDDRDSEHSWTIASNNITNTFFTPGLTTRITPQYPFSSSAVTTIPTKATTAGASSTSGISTPPYTTPSEATTSKRRIDPTGHCDDPSPVEYRLSKISATTAEAAASRMVQQAAALEELRRIKQKKEQELKAANESALQRLLQGLSEASEDAN</sequence>
<dbReference type="EMBL" id="JAAAIP010000085">
    <property type="protein sequence ID" value="KAG0326319.1"/>
    <property type="molecule type" value="Genomic_DNA"/>
</dbReference>